<dbReference type="Gene3D" id="3.40.50.150">
    <property type="entry name" value="Vaccinia Virus protein VP39"/>
    <property type="match status" value="1"/>
</dbReference>
<comment type="caution">
    <text evidence="3">The sequence shown here is derived from an EMBL/GenBank/DDBJ whole genome shotgun (WGS) entry which is preliminary data.</text>
</comment>
<gene>
    <name evidence="3" type="ORF">H6P81_015621</name>
</gene>
<dbReference type="GO" id="GO:0046872">
    <property type="term" value="F:metal ion binding"/>
    <property type="evidence" value="ECO:0007669"/>
    <property type="project" value="UniProtKB-KW"/>
</dbReference>
<dbReference type="Pfam" id="PF03492">
    <property type="entry name" value="Methyltransf_7"/>
    <property type="match status" value="1"/>
</dbReference>
<evidence type="ECO:0000313" key="3">
    <source>
        <dbReference type="EMBL" id="KAG9444281.1"/>
    </source>
</evidence>
<dbReference type="GO" id="GO:0008168">
    <property type="term" value="F:methyltransferase activity"/>
    <property type="evidence" value="ECO:0007669"/>
    <property type="project" value="InterPro"/>
</dbReference>
<evidence type="ECO:0000256" key="1">
    <source>
        <dbReference type="ARBA" id="ARBA00022723"/>
    </source>
</evidence>
<keyword evidence="1" id="KW-0479">Metal-binding</keyword>
<accession>A0AAV7E8Y3</accession>
<dbReference type="SUPFAM" id="SSF53335">
    <property type="entry name" value="S-adenosyl-L-methionine-dependent methyltransferases"/>
    <property type="match status" value="1"/>
</dbReference>
<dbReference type="InterPro" id="IPR029063">
    <property type="entry name" value="SAM-dependent_MTases_sf"/>
</dbReference>
<dbReference type="PANTHER" id="PTHR31009">
    <property type="entry name" value="S-ADENOSYL-L-METHIONINE:CARBOXYL METHYLTRANSFERASE FAMILY PROTEIN"/>
    <property type="match status" value="1"/>
</dbReference>
<proteinExistence type="predicted"/>
<dbReference type="InterPro" id="IPR005299">
    <property type="entry name" value="MeTrfase_7"/>
</dbReference>
<sequence length="366" mass="40734">MEVDRILRMVGGSGESSYANNSSVQRVAMSKAKPIVHKAIFDLCSSFLTESLGIGDLGCSSGPNTFLAISEIIDAIEGGSRRLKRPVPELQIFLNDLPCNDFNSISQSLPEFYEKLGKEKGEGYFKSCYVAAVPGSFYGRLFPRRSLHFIHSSYSLQWLSRVPPQITSTSIKGNIYLTESSPGFVVKAYSDQFTTDFQLFLQSRSEEIVPGGRMVLTLLGRTTLDASSKEACYIWKLLGQALHDLVLMGLIEKEKLDGFNMPYYAPSGEELREAIEKEGSFDVNHLDTIQVSWDGSQEYGTPFDEVQSGLNTAKIMRAVAEPLLVSHFGVSSMDKVFERYAEIVAQHLSSYKTKHVNLLVTLTRRC</sequence>
<evidence type="ECO:0000313" key="4">
    <source>
        <dbReference type="Proteomes" id="UP000825729"/>
    </source>
</evidence>
<name>A0AAV7E8Y3_ARIFI</name>
<dbReference type="AlphaFoldDB" id="A0AAV7E8Y3"/>
<keyword evidence="2" id="KW-0460">Magnesium</keyword>
<organism evidence="3 4">
    <name type="scientific">Aristolochia fimbriata</name>
    <name type="common">White veined hardy Dutchman's pipe vine</name>
    <dbReference type="NCBI Taxonomy" id="158543"/>
    <lineage>
        <taxon>Eukaryota</taxon>
        <taxon>Viridiplantae</taxon>
        <taxon>Streptophyta</taxon>
        <taxon>Embryophyta</taxon>
        <taxon>Tracheophyta</taxon>
        <taxon>Spermatophyta</taxon>
        <taxon>Magnoliopsida</taxon>
        <taxon>Magnoliidae</taxon>
        <taxon>Piperales</taxon>
        <taxon>Aristolochiaceae</taxon>
        <taxon>Aristolochia</taxon>
    </lineage>
</organism>
<reference evidence="3 4" key="1">
    <citation type="submission" date="2021-07" db="EMBL/GenBank/DDBJ databases">
        <title>The Aristolochia fimbriata genome: insights into angiosperm evolution, floral development and chemical biosynthesis.</title>
        <authorList>
            <person name="Jiao Y."/>
        </authorList>
    </citation>
    <scope>NUCLEOTIDE SEQUENCE [LARGE SCALE GENOMIC DNA]</scope>
    <source>
        <strain evidence="3">IBCAS-2021</strain>
        <tissue evidence="3">Leaf</tissue>
    </source>
</reference>
<dbReference type="Gene3D" id="1.10.1200.270">
    <property type="entry name" value="Methyltransferase, alpha-helical capping domain"/>
    <property type="match status" value="1"/>
</dbReference>
<protein>
    <submittedName>
        <fullName evidence="3">Uncharacterized protein</fullName>
    </submittedName>
</protein>
<dbReference type="InterPro" id="IPR042086">
    <property type="entry name" value="MeTrfase_capping"/>
</dbReference>
<evidence type="ECO:0000256" key="2">
    <source>
        <dbReference type="ARBA" id="ARBA00022842"/>
    </source>
</evidence>
<dbReference type="EMBL" id="JAINDJ010000006">
    <property type="protein sequence ID" value="KAG9444281.1"/>
    <property type="molecule type" value="Genomic_DNA"/>
</dbReference>
<keyword evidence="4" id="KW-1185">Reference proteome</keyword>
<dbReference type="Proteomes" id="UP000825729">
    <property type="component" value="Unassembled WGS sequence"/>
</dbReference>